<reference evidence="1 2" key="1">
    <citation type="submission" date="2016-02" db="EMBL/GenBank/DDBJ databases">
        <authorList>
            <person name="Wen L."/>
            <person name="He K."/>
            <person name="Yang H."/>
        </authorList>
    </citation>
    <scope>NUCLEOTIDE SEQUENCE [LARGE SCALE GENOMIC DNA]</scope>
    <source>
        <strain evidence="1 2">GED7880</strain>
    </source>
</reference>
<evidence type="ECO:0000313" key="1">
    <source>
        <dbReference type="EMBL" id="KXO17444.1"/>
    </source>
</evidence>
<dbReference type="STRING" id="28125.HMPREF3202_01116"/>
<organism evidence="1 2">
    <name type="scientific">Prevotella bivia</name>
    <dbReference type="NCBI Taxonomy" id="28125"/>
    <lineage>
        <taxon>Bacteria</taxon>
        <taxon>Pseudomonadati</taxon>
        <taxon>Bacteroidota</taxon>
        <taxon>Bacteroidia</taxon>
        <taxon>Bacteroidales</taxon>
        <taxon>Prevotellaceae</taxon>
        <taxon>Prevotella</taxon>
    </lineage>
</organism>
<proteinExistence type="predicted"/>
<dbReference type="PATRIC" id="fig|28125.4.peg.1105"/>
<comment type="caution">
    <text evidence="1">The sequence shown here is derived from an EMBL/GenBank/DDBJ whole genome shotgun (WGS) entry which is preliminary data.</text>
</comment>
<accession>A0A137SYC5</accession>
<sequence length="47" mass="5662">MGIFLCIKHKYYFSNNDFSQHQHDYDFVVYVIKLCLISFNKVHNGFS</sequence>
<dbReference type="Proteomes" id="UP000070093">
    <property type="component" value="Unassembled WGS sequence"/>
</dbReference>
<evidence type="ECO:0000313" key="2">
    <source>
        <dbReference type="Proteomes" id="UP000070093"/>
    </source>
</evidence>
<name>A0A137SYC5_9BACT</name>
<dbReference type="AlphaFoldDB" id="A0A137SYC5"/>
<protein>
    <submittedName>
        <fullName evidence="1">Uncharacterized protein</fullName>
    </submittedName>
</protein>
<gene>
    <name evidence="1" type="ORF">HMPREF3202_01116</name>
</gene>
<dbReference type="EMBL" id="LTAG01000046">
    <property type="protein sequence ID" value="KXO17444.1"/>
    <property type="molecule type" value="Genomic_DNA"/>
</dbReference>